<organism evidence="1 2">
    <name type="scientific">Senna tora</name>
    <dbReference type="NCBI Taxonomy" id="362788"/>
    <lineage>
        <taxon>Eukaryota</taxon>
        <taxon>Viridiplantae</taxon>
        <taxon>Streptophyta</taxon>
        <taxon>Embryophyta</taxon>
        <taxon>Tracheophyta</taxon>
        <taxon>Spermatophyta</taxon>
        <taxon>Magnoliopsida</taxon>
        <taxon>eudicotyledons</taxon>
        <taxon>Gunneridae</taxon>
        <taxon>Pentapetalae</taxon>
        <taxon>rosids</taxon>
        <taxon>fabids</taxon>
        <taxon>Fabales</taxon>
        <taxon>Fabaceae</taxon>
        <taxon>Caesalpinioideae</taxon>
        <taxon>Cassia clade</taxon>
        <taxon>Senna</taxon>
    </lineage>
</organism>
<dbReference type="AlphaFoldDB" id="A0A834W7U1"/>
<dbReference type="EMBL" id="JAAIUW010000010">
    <property type="protein sequence ID" value="KAF7812317.1"/>
    <property type="molecule type" value="Genomic_DNA"/>
</dbReference>
<evidence type="ECO:0000313" key="1">
    <source>
        <dbReference type="EMBL" id="KAF7812317.1"/>
    </source>
</evidence>
<sequence length="55" mass="5823">MVGRRLGFGAEKGRRGWRVGFGFGVGGGLRFGGEGGWGLGFGLREGEFRFEGGEV</sequence>
<protein>
    <submittedName>
        <fullName evidence="1">Uncharacterized protein</fullName>
    </submittedName>
</protein>
<accession>A0A834W7U1</accession>
<reference evidence="1" key="1">
    <citation type="submission" date="2020-09" db="EMBL/GenBank/DDBJ databases">
        <title>Genome-Enabled Discovery of Anthraquinone Biosynthesis in Senna tora.</title>
        <authorList>
            <person name="Kang S.-H."/>
            <person name="Pandey R.P."/>
            <person name="Lee C.-M."/>
            <person name="Sim J.-S."/>
            <person name="Jeong J.-T."/>
            <person name="Choi B.-S."/>
            <person name="Jung M."/>
            <person name="Ginzburg D."/>
            <person name="Zhao K."/>
            <person name="Won S.Y."/>
            <person name="Oh T.-J."/>
            <person name="Yu Y."/>
            <person name="Kim N.-H."/>
            <person name="Lee O.R."/>
            <person name="Lee T.-H."/>
            <person name="Bashyal P."/>
            <person name="Kim T.-S."/>
            <person name="Lee W.-H."/>
            <person name="Kawkins C."/>
            <person name="Kim C.-K."/>
            <person name="Kim J.S."/>
            <person name="Ahn B.O."/>
            <person name="Rhee S.Y."/>
            <person name="Sohng J.K."/>
        </authorList>
    </citation>
    <scope>NUCLEOTIDE SEQUENCE</scope>
    <source>
        <tissue evidence="1">Leaf</tissue>
    </source>
</reference>
<proteinExistence type="predicted"/>
<name>A0A834W7U1_9FABA</name>
<evidence type="ECO:0000313" key="2">
    <source>
        <dbReference type="Proteomes" id="UP000634136"/>
    </source>
</evidence>
<keyword evidence="2" id="KW-1185">Reference proteome</keyword>
<dbReference type="Proteomes" id="UP000634136">
    <property type="component" value="Unassembled WGS sequence"/>
</dbReference>
<gene>
    <name evidence="1" type="ORF">G2W53_033293</name>
</gene>
<comment type="caution">
    <text evidence="1">The sequence shown here is derived from an EMBL/GenBank/DDBJ whole genome shotgun (WGS) entry which is preliminary data.</text>
</comment>